<dbReference type="AlphaFoldDB" id="A0A1H0M7B4"/>
<evidence type="ECO:0000313" key="2">
    <source>
        <dbReference type="EMBL" id="SDO76294.1"/>
    </source>
</evidence>
<keyword evidence="3" id="KW-1185">Reference proteome</keyword>
<dbReference type="InterPro" id="IPR024079">
    <property type="entry name" value="MetalloPept_cat_dom_sf"/>
</dbReference>
<protein>
    <submittedName>
        <fullName evidence="2">Phage putative head morphogenesis protein, SPP1 gp7 family</fullName>
    </submittedName>
</protein>
<sequence>MKSSEYWEQRIANGTWKTYNDLEQKNKALLEMYQEASLNISEELYKVAEKLKTSTPMLSDMHKFARLTDLQSNMENVIRELGESVEKFGKDNMQQGFRETYSSVMVELGKTEFAKVPKKVMEEMMDRPWLGSSFSERLWKNTQVLATNLNDIITNGITQGKTITEMAIQLNNRMNSGFNVSHRLIRTETMHYLNESAFKGYKDGGCEEVEVWAAQDERTCEVCGAKHGKVYKIKDRPTLPLHANCRCTYLPVVDLSDKKGDNKIKDAKNFDELEISLKNILEIKITNDVKSLDFEAVKETCVSMQDVFNEFPQIKGFVSELYTSKSGMMSCSPINTALDMTKISFNPAYYKEQNKIKNIYLKDVASGFHPKGTTYEISGVHELGHAVEAYLIKGKGLDFDSQKIEYWNGCTIAKTIVSDACKNVKKLPEGKGIKNAELKNNISGYALSDASECMAEAFSDYFGNGDKASILSKEIIKIVKVMMA</sequence>
<dbReference type="EMBL" id="FNJM01000001">
    <property type="protein sequence ID" value="SDO76294.1"/>
    <property type="molecule type" value="Genomic_DNA"/>
</dbReference>
<dbReference type="GO" id="GO:0008237">
    <property type="term" value="F:metallopeptidase activity"/>
    <property type="evidence" value="ECO:0007669"/>
    <property type="project" value="InterPro"/>
</dbReference>
<feature type="domain" description="Phage head morphogenesis" evidence="1">
    <location>
        <begin position="149"/>
        <end position="249"/>
    </location>
</feature>
<proteinExistence type="predicted"/>
<gene>
    <name evidence="2" type="ORF">SAMN04488529_101349</name>
</gene>
<dbReference type="InterPro" id="IPR006528">
    <property type="entry name" value="Phage_head_morphogenesis_dom"/>
</dbReference>
<accession>A0A1H0M7B4</accession>
<dbReference type="Gene3D" id="3.40.390.10">
    <property type="entry name" value="Collagenase (Catalytic Domain)"/>
    <property type="match status" value="1"/>
</dbReference>
<dbReference type="NCBIfam" id="TIGR01641">
    <property type="entry name" value="phageSPP1_gp7"/>
    <property type="match status" value="1"/>
</dbReference>
<evidence type="ECO:0000259" key="1">
    <source>
        <dbReference type="Pfam" id="PF04233"/>
    </source>
</evidence>
<dbReference type="STRING" id="94869.SAMN04488529_101349"/>
<dbReference type="Pfam" id="PF04233">
    <property type="entry name" value="Phage_Mu_F"/>
    <property type="match status" value="1"/>
</dbReference>
<name>A0A1H0M7B4_9CLOT</name>
<reference evidence="2 3" key="1">
    <citation type="submission" date="2016-10" db="EMBL/GenBank/DDBJ databases">
        <authorList>
            <person name="de Groot N.N."/>
        </authorList>
    </citation>
    <scope>NUCLEOTIDE SEQUENCE [LARGE SCALE GENOMIC DNA]</scope>
    <source>
        <strain evidence="2 3">DSM 12272</strain>
    </source>
</reference>
<dbReference type="OrthoDB" id="9765386at2"/>
<dbReference type="RefSeq" id="WP_089965176.1">
    <property type="nucleotide sequence ID" value="NZ_FNJM01000001.1"/>
</dbReference>
<dbReference type="Proteomes" id="UP000198597">
    <property type="component" value="Unassembled WGS sequence"/>
</dbReference>
<organism evidence="2 3">
    <name type="scientific">Clostridium gasigenes</name>
    <dbReference type="NCBI Taxonomy" id="94869"/>
    <lineage>
        <taxon>Bacteria</taxon>
        <taxon>Bacillati</taxon>
        <taxon>Bacillota</taxon>
        <taxon>Clostridia</taxon>
        <taxon>Eubacteriales</taxon>
        <taxon>Clostridiaceae</taxon>
        <taxon>Clostridium</taxon>
    </lineage>
</organism>
<dbReference type="SUPFAM" id="SSF55486">
    <property type="entry name" value="Metalloproteases ('zincins'), catalytic domain"/>
    <property type="match status" value="1"/>
</dbReference>
<evidence type="ECO:0000313" key="3">
    <source>
        <dbReference type="Proteomes" id="UP000198597"/>
    </source>
</evidence>